<reference evidence="1" key="1">
    <citation type="submission" date="2021-04" db="EMBL/GenBank/DDBJ databases">
        <authorList>
            <person name="Chebbi M.A.C M."/>
        </authorList>
    </citation>
    <scope>NUCLEOTIDE SEQUENCE</scope>
</reference>
<dbReference type="AlphaFoldDB" id="A0A8J2MW44"/>
<comment type="caution">
    <text evidence="1">The sequence shown here is derived from an EMBL/GenBank/DDBJ whole genome shotgun (WGS) entry which is preliminary data.</text>
</comment>
<accession>A0A8J2MW44</accession>
<gene>
    <name evidence="1" type="ORF">HICCMSTLAB_LOCUS9500</name>
</gene>
<protein>
    <submittedName>
        <fullName evidence="1">Uncharacterized protein</fullName>
    </submittedName>
</protein>
<sequence length="276" mass="30799">MNRKNEKSIFKNFLFAALALFSVFAGMNCVKISLSQLVAGDVVNDVNLDQLTGELVEMAGHYVKNNSKDSSEYLKALSSITVFNCNNTFNSDYFPEIVVQASKKVAFNNDSKLTGSVLGIDDRYIDNYVCLSFKKCVVKANYFVLIKLKNGVDYPEDVKRSIERTGLSGAWKANETSYVSSILTGDCVNQILVYQNPESSTKVFDRSKETLIHKGRVSSASHNATLENWTNDLLNRTGQTLDNITLDDKDQIFNQFNNAAIIKLELQLLPAIDSQN</sequence>
<organism evidence="1 2">
    <name type="scientific">Cotesia congregata</name>
    <name type="common">Parasitoid wasp</name>
    <name type="synonym">Apanteles congregatus</name>
    <dbReference type="NCBI Taxonomy" id="51543"/>
    <lineage>
        <taxon>Eukaryota</taxon>
        <taxon>Metazoa</taxon>
        <taxon>Ecdysozoa</taxon>
        <taxon>Arthropoda</taxon>
        <taxon>Hexapoda</taxon>
        <taxon>Insecta</taxon>
        <taxon>Pterygota</taxon>
        <taxon>Neoptera</taxon>
        <taxon>Endopterygota</taxon>
        <taxon>Hymenoptera</taxon>
        <taxon>Apocrita</taxon>
        <taxon>Ichneumonoidea</taxon>
        <taxon>Braconidae</taxon>
        <taxon>Microgastrinae</taxon>
        <taxon>Cotesia</taxon>
    </lineage>
</organism>
<keyword evidence="2" id="KW-1185">Reference proteome</keyword>
<dbReference type="OrthoDB" id="7676665at2759"/>
<name>A0A8J2MW44_COTCN</name>
<dbReference type="EMBL" id="CAJNRD030001122">
    <property type="protein sequence ID" value="CAG5100331.1"/>
    <property type="molecule type" value="Genomic_DNA"/>
</dbReference>
<evidence type="ECO:0000313" key="2">
    <source>
        <dbReference type="Proteomes" id="UP000786811"/>
    </source>
</evidence>
<dbReference type="Proteomes" id="UP000786811">
    <property type="component" value="Unassembled WGS sequence"/>
</dbReference>
<proteinExistence type="predicted"/>
<evidence type="ECO:0000313" key="1">
    <source>
        <dbReference type="EMBL" id="CAG5100331.1"/>
    </source>
</evidence>